<comment type="caution">
    <text evidence="2">The sequence shown here is derived from an EMBL/GenBank/DDBJ whole genome shotgun (WGS) entry which is preliminary data.</text>
</comment>
<keyword evidence="3" id="KW-1185">Reference proteome</keyword>
<feature type="region of interest" description="Disordered" evidence="1">
    <location>
        <begin position="1"/>
        <end position="40"/>
    </location>
</feature>
<gene>
    <name evidence="2" type="ORF">E4U82_17545</name>
</gene>
<reference evidence="2 3" key="1">
    <citation type="submission" date="2019-03" db="EMBL/GenBank/DDBJ databases">
        <title>Genome sequence of Lentibacillus salicampi ATCC BAA-719.</title>
        <authorList>
            <person name="Maclea K.S."/>
            <person name="Simoes Junior M."/>
        </authorList>
    </citation>
    <scope>NUCLEOTIDE SEQUENCE [LARGE SCALE GENOMIC DNA]</scope>
    <source>
        <strain evidence="2 3">ATCC BAA-719</strain>
    </source>
</reference>
<name>A0A4Y9A884_9BACI</name>
<proteinExistence type="predicted"/>
<dbReference type="EMBL" id="SRHY01000052">
    <property type="protein sequence ID" value="TFJ91442.1"/>
    <property type="molecule type" value="Genomic_DNA"/>
</dbReference>
<dbReference type="Proteomes" id="UP000298484">
    <property type="component" value="Unassembled WGS sequence"/>
</dbReference>
<evidence type="ECO:0000256" key="1">
    <source>
        <dbReference type="SAM" id="MobiDB-lite"/>
    </source>
</evidence>
<protein>
    <submittedName>
        <fullName evidence="2">Uncharacterized protein</fullName>
    </submittedName>
</protein>
<dbReference type="RefSeq" id="WP_135111469.1">
    <property type="nucleotide sequence ID" value="NZ_SRHY01000052.1"/>
</dbReference>
<dbReference type="AlphaFoldDB" id="A0A4Y9A884"/>
<accession>A0A4Y9A884</accession>
<sequence length="61" mass="6759">MGYGKGFNINGRREHINGKGSNINGRGEHINGKGPNIKGRREHINGIKEHEGGIKRLFTVH</sequence>
<organism evidence="2 3">
    <name type="scientific">Lentibacillus salicampi</name>
    <dbReference type="NCBI Taxonomy" id="175306"/>
    <lineage>
        <taxon>Bacteria</taxon>
        <taxon>Bacillati</taxon>
        <taxon>Bacillota</taxon>
        <taxon>Bacilli</taxon>
        <taxon>Bacillales</taxon>
        <taxon>Bacillaceae</taxon>
        <taxon>Lentibacillus</taxon>
    </lineage>
</organism>
<evidence type="ECO:0000313" key="3">
    <source>
        <dbReference type="Proteomes" id="UP000298484"/>
    </source>
</evidence>
<evidence type="ECO:0000313" key="2">
    <source>
        <dbReference type="EMBL" id="TFJ91442.1"/>
    </source>
</evidence>